<name>A0A382U0S3_9ZZZZ</name>
<dbReference type="AlphaFoldDB" id="A0A382U0S3"/>
<protein>
    <recommendedName>
        <fullName evidence="2">Transcription factor NusA N-terminal domain-containing protein</fullName>
    </recommendedName>
</protein>
<dbReference type="InterPro" id="IPR013735">
    <property type="entry name" value="TF_NusA_N"/>
</dbReference>
<evidence type="ECO:0000256" key="1">
    <source>
        <dbReference type="ARBA" id="ARBA00022884"/>
    </source>
</evidence>
<proteinExistence type="predicted"/>
<dbReference type="SUPFAM" id="SSF69705">
    <property type="entry name" value="Transcription factor NusA, N-terminal domain"/>
    <property type="match status" value="1"/>
</dbReference>
<dbReference type="EMBL" id="UINC01140613">
    <property type="protein sequence ID" value="SVD27863.1"/>
    <property type="molecule type" value="Genomic_DNA"/>
</dbReference>
<dbReference type="GO" id="GO:0006353">
    <property type="term" value="P:DNA-templated transcription termination"/>
    <property type="evidence" value="ECO:0007669"/>
    <property type="project" value="InterPro"/>
</dbReference>
<feature type="non-terminal residue" evidence="3">
    <location>
        <position position="134"/>
    </location>
</feature>
<feature type="domain" description="Transcription factor NusA N-terminal" evidence="2">
    <location>
        <begin position="4"/>
        <end position="129"/>
    </location>
</feature>
<accession>A0A382U0S3</accession>
<reference evidence="3" key="1">
    <citation type="submission" date="2018-05" db="EMBL/GenBank/DDBJ databases">
        <authorList>
            <person name="Lanie J.A."/>
            <person name="Ng W.-L."/>
            <person name="Kazmierczak K.M."/>
            <person name="Andrzejewski T.M."/>
            <person name="Davidsen T.M."/>
            <person name="Wayne K.J."/>
            <person name="Tettelin H."/>
            <person name="Glass J.I."/>
            <person name="Rusch D."/>
            <person name="Podicherti R."/>
            <person name="Tsui H.-C.T."/>
            <person name="Winkler M.E."/>
        </authorList>
    </citation>
    <scope>NUCLEOTIDE SEQUENCE</scope>
</reference>
<keyword evidence="1" id="KW-0694">RNA-binding</keyword>
<organism evidence="3">
    <name type="scientific">marine metagenome</name>
    <dbReference type="NCBI Taxonomy" id="408172"/>
    <lineage>
        <taxon>unclassified sequences</taxon>
        <taxon>metagenomes</taxon>
        <taxon>ecological metagenomes</taxon>
    </lineage>
</organism>
<dbReference type="GO" id="GO:0003700">
    <property type="term" value="F:DNA-binding transcription factor activity"/>
    <property type="evidence" value="ECO:0007669"/>
    <property type="project" value="InterPro"/>
</dbReference>
<dbReference type="GO" id="GO:0005829">
    <property type="term" value="C:cytosol"/>
    <property type="evidence" value="ECO:0007669"/>
    <property type="project" value="TreeGrafter"/>
</dbReference>
<dbReference type="Pfam" id="PF08529">
    <property type="entry name" value="NusA_N"/>
    <property type="match status" value="1"/>
</dbReference>
<dbReference type="PANTHER" id="PTHR22648:SF0">
    <property type="entry name" value="TRANSCRIPTION TERMINATION_ANTITERMINATION PROTEIN NUSA"/>
    <property type="match status" value="1"/>
</dbReference>
<dbReference type="InterPro" id="IPR036555">
    <property type="entry name" value="NusA_N_sf"/>
</dbReference>
<evidence type="ECO:0000313" key="3">
    <source>
        <dbReference type="EMBL" id="SVD27863.1"/>
    </source>
</evidence>
<sequence length="134" mass="15456">MDTDIIKVVDAVSTAKDMEREIIFEAIESAIASATKKKHPEEYIDIKVRIDRETGTYKTYRRWFVFADDSRELEEPDFELRVIDAVEIDASAKAGEYVEQEIESIDFDRIGAQIAKQVIVQKVREAEKQKTIDL</sequence>
<evidence type="ECO:0000259" key="2">
    <source>
        <dbReference type="Pfam" id="PF08529"/>
    </source>
</evidence>
<dbReference type="GO" id="GO:0003723">
    <property type="term" value="F:RNA binding"/>
    <property type="evidence" value="ECO:0007669"/>
    <property type="project" value="UniProtKB-KW"/>
</dbReference>
<dbReference type="PANTHER" id="PTHR22648">
    <property type="entry name" value="TRANSCRIPTION TERMINATION FACTOR NUSA"/>
    <property type="match status" value="1"/>
</dbReference>
<dbReference type="Gene3D" id="3.30.1480.10">
    <property type="entry name" value="NusA, N-terminal domain"/>
    <property type="match status" value="1"/>
</dbReference>
<gene>
    <name evidence="3" type="ORF">METZ01_LOCUS380717</name>
</gene>
<dbReference type="GO" id="GO:0031564">
    <property type="term" value="P:transcription antitermination"/>
    <property type="evidence" value="ECO:0007669"/>
    <property type="project" value="InterPro"/>
</dbReference>
<dbReference type="InterPro" id="IPR030842">
    <property type="entry name" value="TF_NusA_bacterial"/>
</dbReference>